<evidence type="ECO:0000256" key="3">
    <source>
        <dbReference type="ARBA" id="ARBA00022448"/>
    </source>
</evidence>
<proteinExistence type="inferred from homology"/>
<evidence type="ECO:0000256" key="5">
    <source>
        <dbReference type="ARBA" id="ARBA00022737"/>
    </source>
</evidence>
<gene>
    <name evidence="11" type="ORF">PPAR1163_LOCUS14532</name>
</gene>
<dbReference type="Gene3D" id="1.50.40.10">
    <property type="entry name" value="Mitochondrial carrier domain"/>
    <property type="match status" value="2"/>
</dbReference>
<keyword evidence="5" id="KW-0677">Repeat</keyword>
<keyword evidence="7 8" id="KW-0472">Membrane</keyword>
<organism evidence="11">
    <name type="scientific">Phaeomonas parva</name>
    <dbReference type="NCBI Taxonomy" id="124430"/>
    <lineage>
        <taxon>Eukaryota</taxon>
        <taxon>Sar</taxon>
        <taxon>Stramenopiles</taxon>
        <taxon>Ochrophyta</taxon>
        <taxon>Pinguiophyceae</taxon>
        <taxon>Pinguiochrysidales</taxon>
        <taxon>Pinguiochrysidaceae</taxon>
        <taxon>Phaeomonas</taxon>
    </lineage>
</organism>
<evidence type="ECO:0000256" key="7">
    <source>
        <dbReference type="ARBA" id="ARBA00023136"/>
    </source>
</evidence>
<dbReference type="EMBL" id="HBGJ01022549">
    <property type="protein sequence ID" value="CAD9256161.1"/>
    <property type="molecule type" value="Transcribed_RNA"/>
</dbReference>
<keyword evidence="4 8" id="KW-0812">Transmembrane</keyword>
<keyword evidence="6" id="KW-1133">Transmembrane helix</keyword>
<dbReference type="Pfam" id="PF00153">
    <property type="entry name" value="Mito_carr"/>
    <property type="match status" value="3"/>
</dbReference>
<dbReference type="PROSITE" id="PS50920">
    <property type="entry name" value="SOLCAR"/>
    <property type="match status" value="3"/>
</dbReference>
<dbReference type="PANTHER" id="PTHR45683">
    <property type="entry name" value="MITOCHONDRIAL NICOTINAMIDE ADENINE DINUCLEOTIDE TRANSPORTER 1-RELATED-RELATED"/>
    <property type="match status" value="1"/>
</dbReference>
<feature type="compositionally biased region" description="Low complexity" evidence="10">
    <location>
        <begin position="1"/>
        <end position="13"/>
    </location>
</feature>
<dbReference type="AlphaFoldDB" id="A0A7S1XSX1"/>
<feature type="repeat" description="Solcar" evidence="8">
    <location>
        <begin position="273"/>
        <end position="359"/>
    </location>
</feature>
<evidence type="ECO:0000256" key="9">
    <source>
        <dbReference type="RuleBase" id="RU000488"/>
    </source>
</evidence>
<evidence type="ECO:0000256" key="4">
    <source>
        <dbReference type="ARBA" id="ARBA00022692"/>
    </source>
</evidence>
<evidence type="ECO:0000256" key="10">
    <source>
        <dbReference type="SAM" id="MobiDB-lite"/>
    </source>
</evidence>
<evidence type="ECO:0000313" key="11">
    <source>
        <dbReference type="EMBL" id="CAD9256161.1"/>
    </source>
</evidence>
<dbReference type="GO" id="GO:0006862">
    <property type="term" value="P:nucleotide transport"/>
    <property type="evidence" value="ECO:0007669"/>
    <property type="project" value="InterPro"/>
</dbReference>
<comment type="subcellular location">
    <subcellularLocation>
        <location evidence="1">Membrane</location>
        <topology evidence="1">Multi-pass membrane protein</topology>
    </subcellularLocation>
</comment>
<accession>A0A7S1XSX1</accession>
<keyword evidence="3 9" id="KW-0813">Transport</keyword>
<dbReference type="InterPro" id="IPR023395">
    <property type="entry name" value="MCP_dom_sf"/>
</dbReference>
<evidence type="ECO:0000256" key="2">
    <source>
        <dbReference type="ARBA" id="ARBA00006375"/>
    </source>
</evidence>
<feature type="region of interest" description="Disordered" evidence="10">
    <location>
        <begin position="1"/>
        <end position="56"/>
    </location>
</feature>
<dbReference type="SUPFAM" id="SSF103506">
    <property type="entry name" value="Mitochondrial carrier"/>
    <property type="match status" value="1"/>
</dbReference>
<dbReference type="InterPro" id="IPR018108">
    <property type="entry name" value="MCP_transmembrane"/>
</dbReference>
<evidence type="ECO:0000256" key="8">
    <source>
        <dbReference type="PROSITE-ProRule" id="PRU00282"/>
    </source>
</evidence>
<evidence type="ECO:0000256" key="6">
    <source>
        <dbReference type="ARBA" id="ARBA00022989"/>
    </source>
</evidence>
<sequence>MGLGSGSSSLASGVGLGVGHVGETPTPPREPQRRPRRFMAPASLGAAPRRSAMAEPRKKKKTLLQHLVSPVSGAGAGVVCTLVCSPLDVLKTRFQVQGAVMRQTGSAAEQESYHGILRTVRTMVMEEGAAGFYRGLTPALVTVPIFWGLYFPTYEGLKATLEARNPGRERLQTHEIILAAMGAGIIVDITTNPLWVVRTRMQTQHLHSRVGDHARDRYKTITGSLRHILATDGVAGLFRGLSASFLGLTHVAVQFPIYEHLKRLSRENNNGKERKIDLVFASAFSKVCGCVVSYPHEVLRARMQDSSKNMSGSSLIRTAGDLVRNEGWQTFYTGLYVNLVRVIPSCVTTFVTYEVRAPRLSLILSLHPSQSL</sequence>
<dbReference type="GO" id="GO:0016020">
    <property type="term" value="C:membrane"/>
    <property type="evidence" value="ECO:0007669"/>
    <property type="project" value="UniProtKB-SubCell"/>
</dbReference>
<feature type="repeat" description="Solcar" evidence="8">
    <location>
        <begin position="64"/>
        <end position="160"/>
    </location>
</feature>
<name>A0A7S1XSX1_9STRA</name>
<reference evidence="11" key="1">
    <citation type="submission" date="2021-01" db="EMBL/GenBank/DDBJ databases">
        <authorList>
            <person name="Corre E."/>
            <person name="Pelletier E."/>
            <person name="Niang G."/>
            <person name="Scheremetjew M."/>
            <person name="Finn R."/>
            <person name="Kale V."/>
            <person name="Holt S."/>
            <person name="Cochrane G."/>
            <person name="Meng A."/>
            <person name="Brown T."/>
            <person name="Cohen L."/>
        </authorList>
    </citation>
    <scope>NUCLEOTIDE SEQUENCE</scope>
    <source>
        <strain evidence="11">CCMP2877</strain>
    </source>
</reference>
<dbReference type="GO" id="GO:0055085">
    <property type="term" value="P:transmembrane transport"/>
    <property type="evidence" value="ECO:0007669"/>
    <property type="project" value="InterPro"/>
</dbReference>
<feature type="repeat" description="Solcar" evidence="8">
    <location>
        <begin position="171"/>
        <end position="264"/>
    </location>
</feature>
<dbReference type="InterPro" id="IPR044712">
    <property type="entry name" value="SLC25A32-like"/>
</dbReference>
<protein>
    <recommendedName>
        <fullName evidence="12">Mitochondrial carrier protein</fullName>
    </recommendedName>
</protein>
<comment type="similarity">
    <text evidence="2 9">Belongs to the mitochondrial carrier (TC 2.A.29) family.</text>
</comment>
<evidence type="ECO:0000256" key="1">
    <source>
        <dbReference type="ARBA" id="ARBA00004141"/>
    </source>
</evidence>
<evidence type="ECO:0008006" key="12">
    <source>
        <dbReference type="Google" id="ProtNLM"/>
    </source>
</evidence>